<evidence type="ECO:0000256" key="1">
    <source>
        <dbReference type="SAM" id="MobiDB-lite"/>
    </source>
</evidence>
<accession>A0ABR1ZL39</accession>
<feature type="region of interest" description="Disordered" evidence="1">
    <location>
        <begin position="88"/>
        <end position="121"/>
    </location>
</feature>
<proteinExistence type="predicted"/>
<dbReference type="EMBL" id="JBBPBN010000954">
    <property type="protein sequence ID" value="KAK8481079.1"/>
    <property type="molecule type" value="Genomic_DNA"/>
</dbReference>
<sequence>MINRRSTIVSSTASTTVAAVVFALSFQEYKRKKRFLRPPPTHIMCQGQVYKLATLPQRREFEPEEYIYIRVLDCGCQYQTQVYERLPQESPGTVGQTPQSSTVYESLPQESPGTVGQTSQTTAEAVMQALERGGNHPTRRIERSCSLPIELDSF</sequence>
<protein>
    <submittedName>
        <fullName evidence="2">Uncharacterized protein</fullName>
    </submittedName>
</protein>
<reference evidence="2 3" key="1">
    <citation type="journal article" date="2024" name="G3 (Bethesda)">
        <title>Genome assembly of Hibiscus sabdariffa L. provides insights into metabolisms of medicinal natural products.</title>
        <authorList>
            <person name="Kim T."/>
        </authorList>
    </citation>
    <scope>NUCLEOTIDE SEQUENCE [LARGE SCALE GENOMIC DNA]</scope>
    <source>
        <strain evidence="2">TK-2024</strain>
        <tissue evidence="2">Old leaves</tissue>
    </source>
</reference>
<name>A0ABR1ZL39_9ROSI</name>
<keyword evidence="3" id="KW-1185">Reference proteome</keyword>
<feature type="compositionally biased region" description="Polar residues" evidence="1">
    <location>
        <begin position="90"/>
        <end position="121"/>
    </location>
</feature>
<evidence type="ECO:0000313" key="2">
    <source>
        <dbReference type="EMBL" id="KAK8481079.1"/>
    </source>
</evidence>
<organism evidence="2 3">
    <name type="scientific">Hibiscus sabdariffa</name>
    <name type="common">roselle</name>
    <dbReference type="NCBI Taxonomy" id="183260"/>
    <lineage>
        <taxon>Eukaryota</taxon>
        <taxon>Viridiplantae</taxon>
        <taxon>Streptophyta</taxon>
        <taxon>Embryophyta</taxon>
        <taxon>Tracheophyta</taxon>
        <taxon>Spermatophyta</taxon>
        <taxon>Magnoliopsida</taxon>
        <taxon>eudicotyledons</taxon>
        <taxon>Gunneridae</taxon>
        <taxon>Pentapetalae</taxon>
        <taxon>rosids</taxon>
        <taxon>malvids</taxon>
        <taxon>Malvales</taxon>
        <taxon>Malvaceae</taxon>
        <taxon>Malvoideae</taxon>
        <taxon>Hibiscus</taxon>
    </lineage>
</organism>
<comment type="caution">
    <text evidence="2">The sequence shown here is derived from an EMBL/GenBank/DDBJ whole genome shotgun (WGS) entry which is preliminary data.</text>
</comment>
<gene>
    <name evidence="2" type="ORF">V6N11_014265</name>
</gene>
<dbReference type="Proteomes" id="UP001396334">
    <property type="component" value="Unassembled WGS sequence"/>
</dbReference>
<evidence type="ECO:0000313" key="3">
    <source>
        <dbReference type="Proteomes" id="UP001396334"/>
    </source>
</evidence>